<evidence type="ECO:0000313" key="4">
    <source>
        <dbReference type="EMBL" id="MBE2887203.1"/>
    </source>
</evidence>
<evidence type="ECO:0000259" key="2">
    <source>
        <dbReference type="Pfam" id="PF00534"/>
    </source>
</evidence>
<feature type="domain" description="Glycosyl transferase family 1" evidence="2">
    <location>
        <begin position="229"/>
        <end position="389"/>
    </location>
</feature>
<feature type="domain" description="Glycosyltransferase subfamily 4-like N-terminal" evidence="3">
    <location>
        <begin position="93"/>
        <end position="211"/>
    </location>
</feature>
<protein>
    <submittedName>
        <fullName evidence="4">Glycosyltransferase</fullName>
    </submittedName>
</protein>
<evidence type="ECO:0000259" key="3">
    <source>
        <dbReference type="Pfam" id="PF13439"/>
    </source>
</evidence>
<feature type="transmembrane region" description="Helical" evidence="1">
    <location>
        <begin position="120"/>
        <end position="140"/>
    </location>
</feature>
<dbReference type="CDD" id="cd03811">
    <property type="entry name" value="GT4_GT28_WabH-like"/>
    <property type="match status" value="1"/>
</dbReference>
<evidence type="ECO:0000313" key="5">
    <source>
        <dbReference type="Proteomes" id="UP000618926"/>
    </source>
</evidence>
<dbReference type="Pfam" id="PF13439">
    <property type="entry name" value="Glyco_transf_4"/>
    <property type="match status" value="1"/>
</dbReference>
<gene>
    <name evidence="4" type="ORF">IIE05_04390</name>
</gene>
<proteinExistence type="predicted"/>
<accession>A0ABR9NSF7</accession>
<dbReference type="EMBL" id="JADBFD010000004">
    <property type="protein sequence ID" value="MBE2887203.1"/>
    <property type="molecule type" value="Genomic_DNA"/>
</dbReference>
<dbReference type="InterPro" id="IPR028098">
    <property type="entry name" value="Glyco_trans_4-like_N"/>
</dbReference>
<keyword evidence="1" id="KW-0812">Transmembrane</keyword>
<dbReference type="InterPro" id="IPR001296">
    <property type="entry name" value="Glyco_trans_1"/>
</dbReference>
<dbReference type="PANTHER" id="PTHR12526:SF638">
    <property type="entry name" value="SPORE COAT PROTEIN SA"/>
    <property type="match status" value="1"/>
</dbReference>
<keyword evidence="1" id="KW-0472">Membrane</keyword>
<dbReference type="Proteomes" id="UP000618926">
    <property type="component" value="Unassembled WGS sequence"/>
</dbReference>
<dbReference type="RefSeq" id="WP_052269420.1">
    <property type="nucleotide sequence ID" value="NZ_JADBFD010000004.1"/>
</dbReference>
<dbReference type="Gene3D" id="3.40.50.2000">
    <property type="entry name" value="Glycogen Phosphorylase B"/>
    <property type="match status" value="2"/>
</dbReference>
<evidence type="ECO:0000256" key="1">
    <source>
        <dbReference type="SAM" id="Phobius"/>
    </source>
</evidence>
<sequence>MSKKIGFVVNSFAGGGAERILGYVVNSIDRSRFSPFLCLLLSPEQSYELSGDVPVHVLEDSPLPFYLKAAAVGFSALAALPFLHSPSRCSEAFRHSRQVIEQLISASLGLKAIIDRERPAALVVFLQTSIVITLLTLIFFRQRLPVVCSDRILLSHELEGYRFPRLNRMLMRLLYRRIDVYLAVSEGVKQDMASQFGIPDTRMVTVYNGFDRRMVLERAGEPLSAGEQELFRRDGLVLITVGRLMEQKGHDDLIKAFALLRQSVSCRLILVGEGDRLDELRRLAAELGIADHVEFPGWTSNPFKLMAAADVFVLSSRYEGFPNVLLEAMALGKAVVSTDCPSGPFEILGGGRYGMLVPPGDHRALAEALHTICTDEAVRNDLQQRSRERAEDFSLERMVAAYEALLDSLSAGSAVLRSGRKDAA</sequence>
<keyword evidence="5" id="KW-1185">Reference proteome</keyword>
<dbReference type="SUPFAM" id="SSF53756">
    <property type="entry name" value="UDP-Glycosyltransferase/glycogen phosphorylase"/>
    <property type="match status" value="1"/>
</dbReference>
<comment type="caution">
    <text evidence="4">The sequence shown here is derived from an EMBL/GenBank/DDBJ whole genome shotgun (WGS) entry which is preliminary data.</text>
</comment>
<reference evidence="4 5" key="1">
    <citation type="submission" date="2020-10" db="EMBL/GenBank/DDBJ databases">
        <title>Investigation of anaerobic biodegradation of phenanthrene by a sulfate-dependent Geobacter anodireducens strain PheS2.</title>
        <authorList>
            <person name="Zhang Z."/>
        </authorList>
    </citation>
    <scope>NUCLEOTIDE SEQUENCE [LARGE SCALE GENOMIC DNA]</scope>
    <source>
        <strain evidence="4 5">PheS2</strain>
    </source>
</reference>
<dbReference type="Pfam" id="PF00534">
    <property type="entry name" value="Glycos_transf_1"/>
    <property type="match status" value="1"/>
</dbReference>
<dbReference type="PANTHER" id="PTHR12526">
    <property type="entry name" value="GLYCOSYLTRANSFERASE"/>
    <property type="match status" value="1"/>
</dbReference>
<keyword evidence="1" id="KW-1133">Transmembrane helix</keyword>
<name>A0ABR9NSF7_9BACT</name>
<organism evidence="4 5">
    <name type="scientific">Geobacter anodireducens</name>
    <dbReference type="NCBI Taxonomy" id="1340425"/>
    <lineage>
        <taxon>Bacteria</taxon>
        <taxon>Pseudomonadati</taxon>
        <taxon>Thermodesulfobacteriota</taxon>
        <taxon>Desulfuromonadia</taxon>
        <taxon>Geobacterales</taxon>
        <taxon>Geobacteraceae</taxon>
        <taxon>Geobacter</taxon>
    </lineage>
</organism>